<evidence type="ECO:0008006" key="3">
    <source>
        <dbReference type="Google" id="ProtNLM"/>
    </source>
</evidence>
<reference evidence="1" key="2">
    <citation type="submission" date="2021-04" db="EMBL/GenBank/DDBJ databases">
        <authorList>
            <person name="Gilroy R."/>
        </authorList>
    </citation>
    <scope>NUCLEOTIDE SEQUENCE</scope>
    <source>
        <strain evidence="1">ChiHecec2B26-12326</strain>
    </source>
</reference>
<accession>A0A9D2BQV5</accession>
<proteinExistence type="predicted"/>
<comment type="caution">
    <text evidence="1">The sequence shown here is derived from an EMBL/GenBank/DDBJ whole genome shotgun (WGS) entry which is preliminary data.</text>
</comment>
<evidence type="ECO:0000313" key="1">
    <source>
        <dbReference type="EMBL" id="HIX87085.1"/>
    </source>
</evidence>
<dbReference type="Proteomes" id="UP000823847">
    <property type="component" value="Unassembled WGS sequence"/>
</dbReference>
<sequence>MVTIYGSDGTVKIQAPCDDNSTQEHELQGDNVLTLSFTLYEHVALEVNDYAEFRGQKYWLMERYRPEQKSTVEWRYDVKLYGIESLIKRFLVLNDTDGDDEPVFTLTAPPREHVALIVKSINNGMNRTTDWKVGTVEGTDNIVIDYEGKYCDEALREVAEKAGNRAEWWVESQTVNVCRCETGEEVTLGYNKGLTGISCDMADNASFYTRLYPIGSSRNIDPEKYGHTRLQLPGGVKHVDVNVEKYGVWHRYEADAFADIYPKRIGTVSSVRSEEVTDEEGNPFKIFYFKDNSLGFDPNSYEIAEKVKRISFQEGSELAGLGDEEDGTYFFEANYDSDTHEFELITIWPYDDNTQLPNDTLCPKAGDKYILWNIRMPDEYYPLAEQEFREAVDRYNEENAVDAGRYKGPTDHVYIEENGIDLYVGRRVRLESAQYFPETGYRSSRITKITRQVNLPSQMDVEISDAVSTGTMEHIDGSIADAKNYVKTATAGSFPDLIRSWDNTYPTDNNVFSARRTLKESLSRLREDTAQEKLHFLKGADFGKYKAGESGAGVDGDGNAEWLTAVIRELLRSVRFVDGMFGEGWQLWMDALTGLSNLTIDKVTIRQTLVALELLIEKVRSVGGQLVVSAANGKIKTVTKDGENYKIAFEQENEFVAHDLMRCAEFTGASLRGYWVEVSEASSNGITVPVSEFEGVEPKAGDECVLMGNTQNRLRQNLISIAATEDGQPRVDVLDGVSAKNFNGCLRVRLGNLDGISDSRFPADNQPHGNGLYGDNVYLMGTFVLTTGEDILTRFEITEGKISSAVEGLRKDFTGDKSYLANSSFGDGMDKWETENNAVFFLIGGKWIWANDAPLADKTNYACVMTDDGRTAVYIQNRYILQRHEDFRFIPDYNDLNDEGQKKPEAVYLSFFYRVAKAGRLTIGFEGLDKTGFENFNEFGYDGELGVTDGYQVFNHSGLWNGTGDFRLSFTGEIYLYMLILSTDRAEALAYKYKTLFEQSEKIVKIAAANFDKDGNVIESSSIVTTAKYNRMMSEYFNADGTLKNRSGLVTTSNFASMFSQAVDDNGLVHQADISVFVTEDEVGNLISKAQISADQINLKGAVTFESLNSSLQGTINGKADSSSLGDLAYEDAVEAAKLGSTIITGGYLNTDYIKVNRIDANGAKVGGFTIDSGRLHWKARDYFGNDSRSLKLGVSASDTDGVVDVSFNAATTGRFGVKAVGANMGGAAIYGSSGSLTYPGSAMTYAGFFVGATSVRGELDSDYCASKGFRYITGRNADGRYTYYSGVDWGDGASQNPDLDKIRLIVRGGIIVGYTGE</sequence>
<name>A0A9D2BQV5_9BACT</name>
<organism evidence="1 2">
    <name type="scientific">Candidatus Parabacteroides intestinigallinarum</name>
    <dbReference type="NCBI Taxonomy" id="2838722"/>
    <lineage>
        <taxon>Bacteria</taxon>
        <taxon>Pseudomonadati</taxon>
        <taxon>Bacteroidota</taxon>
        <taxon>Bacteroidia</taxon>
        <taxon>Bacteroidales</taxon>
        <taxon>Tannerellaceae</taxon>
        <taxon>Parabacteroides</taxon>
    </lineage>
</organism>
<evidence type="ECO:0000313" key="2">
    <source>
        <dbReference type="Proteomes" id="UP000823847"/>
    </source>
</evidence>
<gene>
    <name evidence="1" type="ORF">H9848_10845</name>
</gene>
<reference evidence="1" key="1">
    <citation type="journal article" date="2021" name="PeerJ">
        <title>Extensive microbial diversity within the chicken gut microbiome revealed by metagenomics and culture.</title>
        <authorList>
            <person name="Gilroy R."/>
            <person name="Ravi A."/>
            <person name="Getino M."/>
            <person name="Pursley I."/>
            <person name="Horton D.L."/>
            <person name="Alikhan N.F."/>
            <person name="Baker D."/>
            <person name="Gharbi K."/>
            <person name="Hall N."/>
            <person name="Watson M."/>
            <person name="Adriaenssens E.M."/>
            <person name="Foster-Nyarko E."/>
            <person name="Jarju S."/>
            <person name="Secka A."/>
            <person name="Antonio M."/>
            <person name="Oren A."/>
            <person name="Chaudhuri R.R."/>
            <person name="La Ragione R."/>
            <person name="Hildebrand F."/>
            <person name="Pallen M.J."/>
        </authorList>
    </citation>
    <scope>NUCLEOTIDE SEQUENCE</scope>
    <source>
        <strain evidence="1">ChiHecec2B26-12326</strain>
    </source>
</reference>
<dbReference type="EMBL" id="DXEN01000080">
    <property type="protein sequence ID" value="HIX87085.1"/>
    <property type="molecule type" value="Genomic_DNA"/>
</dbReference>
<protein>
    <recommendedName>
        <fullName evidence="3">Prophage tail endopeptidase domain-containing protein</fullName>
    </recommendedName>
</protein>